<keyword evidence="2" id="KW-0812">Transmembrane</keyword>
<organism evidence="3 4">
    <name type="scientific">Pinctada imbricata</name>
    <name type="common">Atlantic pearl-oyster</name>
    <name type="synonym">Pinctada martensii</name>
    <dbReference type="NCBI Taxonomy" id="66713"/>
    <lineage>
        <taxon>Eukaryota</taxon>
        <taxon>Metazoa</taxon>
        <taxon>Spiralia</taxon>
        <taxon>Lophotrochozoa</taxon>
        <taxon>Mollusca</taxon>
        <taxon>Bivalvia</taxon>
        <taxon>Autobranchia</taxon>
        <taxon>Pteriomorphia</taxon>
        <taxon>Pterioida</taxon>
        <taxon>Pterioidea</taxon>
        <taxon>Pteriidae</taxon>
        <taxon>Pinctada</taxon>
    </lineage>
</organism>
<evidence type="ECO:0000313" key="4">
    <source>
        <dbReference type="Proteomes" id="UP001186944"/>
    </source>
</evidence>
<sequence length="266" mass="28323">MDEDKFRKVRGGVFFCLLLALAGILTPSITAYEKGTQGMIIGCYSDGCSVNVEETEMRWNLALCVIGAFLILIAVMYGSFRPSLNLIQRAQHTASFGSCGSMVYVGSLIWYVFGYVFSHDGSPGYSFYLGVVGGALGLLISVALRSMADKQARMVGASGNVGATKVPTGYNTSDSQKARMQGTSHVFSSQGHSQGQGHSPMFASQGHTQSQGHSPMFASQGHTQGQGHSPMFAPQGHIHSHVNSPLFASPRYTSGQGHGTNSLFHA</sequence>
<protein>
    <submittedName>
        <fullName evidence="3">Uncharacterized protein</fullName>
    </submittedName>
</protein>
<comment type="caution">
    <text evidence="3">The sequence shown here is derived from an EMBL/GenBank/DDBJ whole genome shotgun (WGS) entry which is preliminary data.</text>
</comment>
<evidence type="ECO:0000256" key="2">
    <source>
        <dbReference type="SAM" id="Phobius"/>
    </source>
</evidence>
<keyword evidence="4" id="KW-1185">Reference proteome</keyword>
<evidence type="ECO:0000313" key="3">
    <source>
        <dbReference type="EMBL" id="KAK3106175.1"/>
    </source>
</evidence>
<feature type="transmembrane region" description="Helical" evidence="2">
    <location>
        <begin position="59"/>
        <end position="80"/>
    </location>
</feature>
<keyword evidence="2" id="KW-1133">Transmembrane helix</keyword>
<proteinExistence type="predicted"/>
<reference evidence="3" key="1">
    <citation type="submission" date="2019-08" db="EMBL/GenBank/DDBJ databases">
        <title>The improved chromosome-level genome for the pearl oyster Pinctada fucata martensii using PacBio sequencing and Hi-C.</title>
        <authorList>
            <person name="Zheng Z."/>
        </authorList>
    </citation>
    <scope>NUCLEOTIDE SEQUENCE</scope>
    <source>
        <strain evidence="3">ZZ-2019</strain>
        <tissue evidence="3">Adductor muscle</tissue>
    </source>
</reference>
<feature type="transmembrane region" description="Helical" evidence="2">
    <location>
        <begin position="12"/>
        <end position="32"/>
    </location>
</feature>
<gene>
    <name evidence="3" type="ORF">FSP39_014290</name>
</gene>
<feature type="transmembrane region" description="Helical" evidence="2">
    <location>
        <begin position="92"/>
        <end position="113"/>
    </location>
</feature>
<evidence type="ECO:0000256" key="1">
    <source>
        <dbReference type="SAM" id="MobiDB-lite"/>
    </source>
</evidence>
<feature type="compositionally biased region" description="Low complexity" evidence="1">
    <location>
        <begin position="184"/>
        <end position="199"/>
    </location>
</feature>
<feature type="region of interest" description="Disordered" evidence="1">
    <location>
        <begin position="166"/>
        <end position="231"/>
    </location>
</feature>
<dbReference type="EMBL" id="VSWD01000003">
    <property type="protein sequence ID" value="KAK3106175.1"/>
    <property type="molecule type" value="Genomic_DNA"/>
</dbReference>
<dbReference type="AlphaFoldDB" id="A0AA89C918"/>
<dbReference type="Proteomes" id="UP001186944">
    <property type="component" value="Unassembled WGS sequence"/>
</dbReference>
<name>A0AA89C918_PINIB</name>
<accession>A0AA89C918</accession>
<feature type="transmembrane region" description="Helical" evidence="2">
    <location>
        <begin position="125"/>
        <end position="144"/>
    </location>
</feature>
<keyword evidence="2" id="KW-0472">Membrane</keyword>